<reference evidence="11" key="2">
    <citation type="submission" date="2015-04" db="EMBL/GenBank/DDBJ databases">
        <title>A butyrogenic pathway from the amino acid lysine in a human gut commensal.</title>
        <authorList>
            <person name="de Vos W.M."/>
            <person name="Bui N.T.P."/>
            <person name="Plugge C.M."/>
            <person name="Ritari J."/>
        </authorList>
    </citation>
    <scope>NUCLEOTIDE SEQUENCE [LARGE SCALE GENOMIC DNA]</scope>
    <source>
        <strain evidence="11">AF211</strain>
    </source>
</reference>
<name>A0A0S2W1J0_9FIRM</name>
<evidence type="ECO:0000256" key="1">
    <source>
        <dbReference type="ARBA" id="ARBA00004429"/>
    </source>
</evidence>
<evidence type="ECO:0000256" key="4">
    <source>
        <dbReference type="ARBA" id="ARBA00022519"/>
    </source>
</evidence>
<dbReference type="EMBL" id="CP011307">
    <property type="protein sequence ID" value="ALP93219.1"/>
    <property type="molecule type" value="Genomic_DNA"/>
</dbReference>
<dbReference type="PROSITE" id="PS50850">
    <property type="entry name" value="MFS"/>
    <property type="match status" value="1"/>
</dbReference>
<evidence type="ECO:0000256" key="3">
    <source>
        <dbReference type="ARBA" id="ARBA00022475"/>
    </source>
</evidence>
<evidence type="ECO:0000256" key="2">
    <source>
        <dbReference type="ARBA" id="ARBA00022448"/>
    </source>
</evidence>
<evidence type="ECO:0000313" key="11">
    <source>
        <dbReference type="Proteomes" id="UP000064844"/>
    </source>
</evidence>
<evidence type="ECO:0000259" key="9">
    <source>
        <dbReference type="PROSITE" id="PS50850"/>
    </source>
</evidence>
<dbReference type="InterPro" id="IPR024989">
    <property type="entry name" value="MFS_assoc_dom"/>
</dbReference>
<evidence type="ECO:0000256" key="5">
    <source>
        <dbReference type="ARBA" id="ARBA00022692"/>
    </source>
</evidence>
<keyword evidence="3" id="KW-1003">Cell membrane</keyword>
<dbReference type="GO" id="GO:0030395">
    <property type="term" value="F:lactose binding"/>
    <property type="evidence" value="ECO:0007669"/>
    <property type="project" value="TreeGrafter"/>
</dbReference>
<dbReference type="PANTHER" id="PTHR23522">
    <property type="entry name" value="BLL5896 PROTEIN"/>
    <property type="match status" value="1"/>
</dbReference>
<proteinExistence type="predicted"/>
<dbReference type="KEGG" id="ibu:IB211_00825c"/>
<reference evidence="10 11" key="1">
    <citation type="journal article" date="2015" name="Nat. Commun.">
        <title>Production of butyrate from lysine and the Amadori product fructoselysine by a human gut commensal.</title>
        <authorList>
            <person name="Bui T.P."/>
            <person name="Ritari J."/>
            <person name="Boeren S."/>
            <person name="de Waard P."/>
            <person name="Plugge C.M."/>
            <person name="de Vos W.M."/>
        </authorList>
    </citation>
    <scope>NUCLEOTIDE SEQUENCE [LARGE SCALE GENOMIC DNA]</scope>
    <source>
        <strain evidence="10 11">AF211</strain>
    </source>
</reference>
<dbReference type="eggNOG" id="COG2814">
    <property type="taxonomic scope" value="Bacteria"/>
</dbReference>
<gene>
    <name evidence="10" type="ORF">IB211_00825c</name>
</gene>
<evidence type="ECO:0000256" key="8">
    <source>
        <dbReference type="SAM" id="Phobius"/>
    </source>
</evidence>
<feature type="transmembrane region" description="Helical" evidence="8">
    <location>
        <begin position="144"/>
        <end position="164"/>
    </location>
</feature>
<evidence type="ECO:0000256" key="7">
    <source>
        <dbReference type="ARBA" id="ARBA00023136"/>
    </source>
</evidence>
<keyword evidence="6 8" id="KW-1133">Transmembrane helix</keyword>
<evidence type="ECO:0000256" key="6">
    <source>
        <dbReference type="ARBA" id="ARBA00022989"/>
    </source>
</evidence>
<keyword evidence="2" id="KW-0813">Transport</keyword>
<dbReference type="Gene3D" id="1.20.1250.20">
    <property type="entry name" value="MFS general substrate transporter like domains"/>
    <property type="match status" value="2"/>
</dbReference>
<feature type="transmembrane region" description="Helical" evidence="8">
    <location>
        <begin position="370"/>
        <end position="390"/>
    </location>
</feature>
<comment type="subcellular location">
    <subcellularLocation>
        <location evidence="1">Cell inner membrane</location>
        <topology evidence="1">Multi-pass membrane protein</topology>
    </subcellularLocation>
</comment>
<feature type="transmembrane region" description="Helical" evidence="8">
    <location>
        <begin position="281"/>
        <end position="299"/>
    </location>
</feature>
<sequence length="400" mass="42591">MSSALPDARRLDYHYIAMQTGFWAMFAAVCAYQAALLTARGFTNGEAGMLIAVRCLAGIVCQPALGSFADRHPGIPLRRIVSLSLVLSLAASLVFLLFPMGMAGTIAVLVVMGGFEISSYPLMDAMAIQFISLGVPIRYSLGRGIGSFSYAVVCIFLGLQVTRFGVESTLITHALLVALEIALVATYPPCPAGPKVAHEARKPHSVFWLLRQNPAFTVMLLAILLGITGCLPMSNFLVNVVVSRGGTEGSLGAALFLMAAFELPTAFLFQRLYRRLGGGRLLLVSILFCFGKALALFLAPDLFWVFLAQPLQMLGYGLFTPTSVYYVNESVPEEDRIKGQTVMMVASNGLGGVLGSLLAGRALDLGGANLMLAFCMVCCVLAAGLALASLRMSRGTAPVR</sequence>
<accession>A0A0S2W1J0</accession>
<dbReference type="PATRIC" id="fig|1297617.4.peg.840"/>
<dbReference type="STRING" id="1297617.IB211_00825c"/>
<feature type="transmembrane region" description="Helical" evidence="8">
    <location>
        <begin position="250"/>
        <end position="269"/>
    </location>
</feature>
<dbReference type="GO" id="GO:0015528">
    <property type="term" value="F:lactose:proton symporter activity"/>
    <property type="evidence" value="ECO:0007669"/>
    <property type="project" value="TreeGrafter"/>
</dbReference>
<evidence type="ECO:0000313" key="10">
    <source>
        <dbReference type="EMBL" id="ALP93219.1"/>
    </source>
</evidence>
<keyword evidence="11" id="KW-1185">Reference proteome</keyword>
<feature type="transmembrane region" description="Helical" evidence="8">
    <location>
        <begin position="170"/>
        <end position="194"/>
    </location>
</feature>
<feature type="transmembrane region" description="Helical" evidence="8">
    <location>
        <begin position="215"/>
        <end position="238"/>
    </location>
</feature>
<keyword evidence="5 8" id="KW-0812">Transmembrane</keyword>
<dbReference type="SUPFAM" id="SSF103473">
    <property type="entry name" value="MFS general substrate transporter"/>
    <property type="match status" value="1"/>
</dbReference>
<protein>
    <recommendedName>
        <fullName evidence="9">Major facilitator superfamily (MFS) profile domain-containing protein</fullName>
    </recommendedName>
</protein>
<keyword evidence="7 8" id="KW-0472">Membrane</keyword>
<dbReference type="Pfam" id="PF12832">
    <property type="entry name" value="MFS_1_like"/>
    <property type="match status" value="1"/>
</dbReference>
<organism evidence="10 11">
    <name type="scientific">Intestinimonas butyriciproducens</name>
    <dbReference type="NCBI Taxonomy" id="1297617"/>
    <lineage>
        <taxon>Bacteria</taxon>
        <taxon>Bacillati</taxon>
        <taxon>Bacillota</taxon>
        <taxon>Clostridia</taxon>
        <taxon>Eubacteriales</taxon>
        <taxon>Intestinimonas</taxon>
    </lineage>
</organism>
<dbReference type="GO" id="GO:0005886">
    <property type="term" value="C:plasma membrane"/>
    <property type="evidence" value="ECO:0007669"/>
    <property type="project" value="UniProtKB-SubCell"/>
</dbReference>
<dbReference type="RefSeq" id="WP_058117195.1">
    <property type="nucleotide sequence ID" value="NZ_CP011307.1"/>
</dbReference>
<dbReference type="Proteomes" id="UP000064844">
    <property type="component" value="Chromosome"/>
</dbReference>
<dbReference type="InterPro" id="IPR036259">
    <property type="entry name" value="MFS_trans_sf"/>
</dbReference>
<feature type="transmembrane region" description="Helical" evidence="8">
    <location>
        <begin position="12"/>
        <end position="35"/>
    </location>
</feature>
<keyword evidence="4" id="KW-0997">Cell inner membrane</keyword>
<dbReference type="PANTHER" id="PTHR23522:SF10">
    <property type="entry name" value="3-PHENYLPROPIONIC ACID TRANSPORTER-RELATED"/>
    <property type="match status" value="1"/>
</dbReference>
<dbReference type="AlphaFoldDB" id="A0A0S2W1J0"/>
<dbReference type="InterPro" id="IPR020846">
    <property type="entry name" value="MFS_dom"/>
</dbReference>
<feature type="transmembrane region" description="Helical" evidence="8">
    <location>
        <begin position="47"/>
        <end position="68"/>
    </location>
</feature>
<feature type="domain" description="Major facilitator superfamily (MFS) profile" evidence="9">
    <location>
        <begin position="215"/>
        <end position="400"/>
    </location>
</feature>